<dbReference type="Proteomes" id="UP001175228">
    <property type="component" value="Unassembled WGS sequence"/>
</dbReference>
<reference evidence="1" key="1">
    <citation type="submission" date="2023-06" db="EMBL/GenBank/DDBJ databases">
        <authorList>
            <consortium name="Lawrence Berkeley National Laboratory"/>
            <person name="Ahrendt S."/>
            <person name="Sahu N."/>
            <person name="Indic B."/>
            <person name="Wong-Bajracharya J."/>
            <person name="Merenyi Z."/>
            <person name="Ke H.-M."/>
            <person name="Monk M."/>
            <person name="Kocsube S."/>
            <person name="Drula E."/>
            <person name="Lipzen A."/>
            <person name="Balint B."/>
            <person name="Henrissat B."/>
            <person name="Andreopoulos B."/>
            <person name="Martin F.M."/>
            <person name="Harder C.B."/>
            <person name="Rigling D."/>
            <person name="Ford K.L."/>
            <person name="Foster G.D."/>
            <person name="Pangilinan J."/>
            <person name="Papanicolaou A."/>
            <person name="Barry K."/>
            <person name="LaButti K."/>
            <person name="Viragh M."/>
            <person name="Koriabine M."/>
            <person name="Yan M."/>
            <person name="Riley R."/>
            <person name="Champramary S."/>
            <person name="Plett K.L."/>
            <person name="Tsai I.J."/>
            <person name="Slot J."/>
            <person name="Sipos G."/>
            <person name="Plett J."/>
            <person name="Nagy L.G."/>
            <person name="Grigoriev I.V."/>
        </authorList>
    </citation>
    <scope>NUCLEOTIDE SEQUENCE</scope>
    <source>
        <strain evidence="1">HWK02</strain>
    </source>
</reference>
<accession>A0AA39U8R3</accession>
<keyword evidence="3" id="KW-1185">Reference proteome</keyword>
<evidence type="ECO:0000313" key="3">
    <source>
        <dbReference type="Proteomes" id="UP001175228"/>
    </source>
</evidence>
<protein>
    <submittedName>
        <fullName evidence="1">Uncharacterized protein</fullName>
    </submittedName>
</protein>
<dbReference type="EMBL" id="JAUEPU010000207">
    <property type="protein sequence ID" value="KAK0473504.1"/>
    <property type="molecule type" value="Genomic_DNA"/>
</dbReference>
<name>A0AA39U8R3_9AGAR</name>
<proteinExistence type="predicted"/>
<dbReference type="AlphaFoldDB" id="A0AA39U8R3"/>
<gene>
    <name evidence="1" type="ORF">EDD18DRAFT_1339880</name>
    <name evidence="2" type="ORF">EDD18DRAFT_1339883</name>
</gene>
<evidence type="ECO:0000313" key="2">
    <source>
        <dbReference type="EMBL" id="KAK0473509.1"/>
    </source>
</evidence>
<evidence type="ECO:0000313" key="1">
    <source>
        <dbReference type="EMBL" id="KAK0473504.1"/>
    </source>
</evidence>
<organism evidence="1 3">
    <name type="scientific">Armillaria luteobubalina</name>
    <dbReference type="NCBI Taxonomy" id="153913"/>
    <lineage>
        <taxon>Eukaryota</taxon>
        <taxon>Fungi</taxon>
        <taxon>Dikarya</taxon>
        <taxon>Basidiomycota</taxon>
        <taxon>Agaricomycotina</taxon>
        <taxon>Agaricomycetes</taxon>
        <taxon>Agaricomycetidae</taxon>
        <taxon>Agaricales</taxon>
        <taxon>Marasmiineae</taxon>
        <taxon>Physalacriaceae</taxon>
        <taxon>Armillaria</taxon>
    </lineage>
</organism>
<sequence>MFTSIPTLRSVQDWTRSLMSIAWICRKDKDTPPEISSFELGWKLGTGWNSVEVMTLTFGRWKRGTYMGNRSAAVFNGFGWARNVWAPLWRFFFGKSTQYFNFHMLEERTKPGKLGISRALLTVPHARGTICTREQIIYTLRVKLVRFNLISQGDQAMRARAQNTDPSVSFKNTGYKEHTTGFSLQRDAEEHVSESMSPILTSFKNLVRLKNYWIVTGTLTTNVLGLDFGEGWTICNSSCRVTMKGTRGKALSSLHPFSLNLDGGALATHVILQEPTMLNRTQSIPYRVFEARQLLSIQQTARLGQTNFWKDLLKESKQDYILVICSSLRGDELDEFSLAVLSHTELSGLGETHLMSKPDNTRDSVPFIVVRSWKPCNPDLGNSVPGAVFIFSLIPRNEYIPCILLERARPLI</sequence>
<comment type="caution">
    <text evidence="1">The sequence shown here is derived from an EMBL/GenBank/DDBJ whole genome shotgun (WGS) entry which is preliminary data.</text>
</comment>
<dbReference type="EMBL" id="JAUEPU010000207">
    <property type="protein sequence ID" value="KAK0473509.1"/>
    <property type="molecule type" value="Genomic_DNA"/>
</dbReference>